<proteinExistence type="predicted"/>
<reference evidence="2 3" key="1">
    <citation type="journal article" date="2019" name="Emerg. Microbes Infect.">
        <title>Comprehensive subspecies identification of 175 nontuberculous mycobacteria species based on 7547 genomic profiles.</title>
        <authorList>
            <person name="Matsumoto Y."/>
            <person name="Kinjo T."/>
            <person name="Motooka D."/>
            <person name="Nabeya D."/>
            <person name="Jung N."/>
            <person name="Uechi K."/>
            <person name="Horii T."/>
            <person name="Iida T."/>
            <person name="Fujita J."/>
            <person name="Nakamura S."/>
        </authorList>
    </citation>
    <scope>NUCLEOTIDE SEQUENCE [LARGE SCALE GENOMIC DNA]</scope>
    <source>
        <strain evidence="2 3">JCM 18565</strain>
    </source>
</reference>
<protein>
    <submittedName>
        <fullName evidence="2">Uncharacterized protein</fullName>
    </submittedName>
</protein>
<name>A0ABQ1BXP7_9MYCO</name>
<evidence type="ECO:0000313" key="2">
    <source>
        <dbReference type="EMBL" id="GFG76927.1"/>
    </source>
</evidence>
<accession>A0ABQ1BXP7</accession>
<feature type="region of interest" description="Disordered" evidence="1">
    <location>
        <begin position="1"/>
        <end position="28"/>
    </location>
</feature>
<organism evidence="2 3">
    <name type="scientific">Mycobacterium paragordonae</name>
    <dbReference type="NCBI Taxonomy" id="1389713"/>
    <lineage>
        <taxon>Bacteria</taxon>
        <taxon>Bacillati</taxon>
        <taxon>Actinomycetota</taxon>
        <taxon>Actinomycetes</taxon>
        <taxon>Mycobacteriales</taxon>
        <taxon>Mycobacteriaceae</taxon>
        <taxon>Mycobacterium</taxon>
    </lineage>
</organism>
<comment type="caution">
    <text evidence="2">The sequence shown here is derived from an EMBL/GenBank/DDBJ whole genome shotgun (WGS) entry which is preliminary data.</text>
</comment>
<keyword evidence="3" id="KW-1185">Reference proteome</keyword>
<evidence type="ECO:0000256" key="1">
    <source>
        <dbReference type="SAM" id="MobiDB-lite"/>
    </source>
</evidence>
<feature type="compositionally biased region" description="Low complexity" evidence="1">
    <location>
        <begin position="8"/>
        <end position="21"/>
    </location>
</feature>
<sequence>MVTAAGPDVTASDSTASSTVSGSCTRGLGMTGILTEQLLYYSAAMRAPLGIDSRKMGNQARP</sequence>
<dbReference type="Proteomes" id="UP000465240">
    <property type="component" value="Unassembled WGS sequence"/>
</dbReference>
<gene>
    <name evidence="2" type="ORF">MPRG_02030</name>
</gene>
<evidence type="ECO:0000313" key="3">
    <source>
        <dbReference type="Proteomes" id="UP000465240"/>
    </source>
</evidence>
<dbReference type="EMBL" id="BLKX01000001">
    <property type="protein sequence ID" value="GFG76927.1"/>
    <property type="molecule type" value="Genomic_DNA"/>
</dbReference>